<evidence type="ECO:0000256" key="2">
    <source>
        <dbReference type="ARBA" id="ARBA00022679"/>
    </source>
</evidence>
<organism evidence="4 5">
    <name type="scientific">Alicyclobacillus sacchari</name>
    <dbReference type="NCBI Taxonomy" id="392010"/>
    <lineage>
        <taxon>Bacteria</taxon>
        <taxon>Bacillati</taxon>
        <taxon>Bacillota</taxon>
        <taxon>Bacilli</taxon>
        <taxon>Bacillales</taxon>
        <taxon>Alicyclobacillaceae</taxon>
        <taxon>Alicyclobacillus</taxon>
    </lineage>
</organism>
<dbReference type="CDD" id="cd02440">
    <property type="entry name" value="AdoMet_MTases"/>
    <property type="match status" value="1"/>
</dbReference>
<keyword evidence="5" id="KW-1185">Reference proteome</keyword>
<comment type="caution">
    <text evidence="4">The sequence shown here is derived from an EMBL/GenBank/DDBJ whole genome shotgun (WGS) entry which is preliminary data.</text>
</comment>
<keyword evidence="1 4" id="KW-0489">Methyltransferase</keyword>
<keyword evidence="2 4" id="KW-0808">Transferase</keyword>
<evidence type="ECO:0000259" key="3">
    <source>
        <dbReference type="Pfam" id="PF05175"/>
    </source>
</evidence>
<dbReference type="Gene3D" id="3.40.50.150">
    <property type="entry name" value="Vaccinia Virus protein VP39"/>
    <property type="match status" value="1"/>
</dbReference>
<sequence length="198" mass="22037">MTEHYYSQRPSVASDERKIRVDVRGVSIDLVTDRGVFAKGGLDEATRRLIETVDLTGATSALDLGAGYGVVTAVLGRAYPLVEWTLIDINERAIDLAIRNTAGLAKKPIAIVHDGIPEEMDSVYDHVLLNPPIRAGKAVIYRLYEESHRALRHGGKLWIVIQKKHGAPSTFEELQRHYGSVETVYKKSGYFIFCAEKD</sequence>
<dbReference type="PANTHER" id="PTHR47816">
    <property type="entry name" value="RIBOSOMAL RNA SMALL SUBUNIT METHYLTRANSFERASE C"/>
    <property type="match status" value="1"/>
</dbReference>
<feature type="domain" description="Methyltransferase small" evidence="3">
    <location>
        <begin position="28"/>
        <end position="193"/>
    </location>
</feature>
<accession>A0A4R8LHS8</accession>
<evidence type="ECO:0000313" key="5">
    <source>
        <dbReference type="Proteomes" id="UP000294581"/>
    </source>
</evidence>
<dbReference type="InterPro" id="IPR029063">
    <property type="entry name" value="SAM-dependent_MTases_sf"/>
</dbReference>
<dbReference type="InterPro" id="IPR046977">
    <property type="entry name" value="RsmC/RlmG"/>
</dbReference>
<dbReference type="InterPro" id="IPR007848">
    <property type="entry name" value="Small_mtfrase_dom"/>
</dbReference>
<protein>
    <submittedName>
        <fullName evidence="4">16S rRNA m(2)G 1207 methyltransferase</fullName>
    </submittedName>
</protein>
<dbReference type="AlphaFoldDB" id="A0A4R8LHS8"/>
<dbReference type="Pfam" id="PF05175">
    <property type="entry name" value="MTS"/>
    <property type="match status" value="1"/>
</dbReference>
<gene>
    <name evidence="4" type="ORF">C7445_11326</name>
</gene>
<dbReference type="GO" id="GO:0032259">
    <property type="term" value="P:methylation"/>
    <property type="evidence" value="ECO:0007669"/>
    <property type="project" value="UniProtKB-KW"/>
</dbReference>
<name>A0A4R8LHS8_9BACL</name>
<dbReference type="RefSeq" id="WP_166669131.1">
    <property type="nucleotide sequence ID" value="NZ_SORF01000013.1"/>
</dbReference>
<evidence type="ECO:0000313" key="4">
    <source>
        <dbReference type="EMBL" id="TDY42792.1"/>
    </source>
</evidence>
<dbReference type="GO" id="GO:0008757">
    <property type="term" value="F:S-adenosylmethionine-dependent methyltransferase activity"/>
    <property type="evidence" value="ECO:0007669"/>
    <property type="project" value="InterPro"/>
</dbReference>
<dbReference type="Proteomes" id="UP000294581">
    <property type="component" value="Unassembled WGS sequence"/>
</dbReference>
<reference evidence="4 5" key="1">
    <citation type="submission" date="2019-03" db="EMBL/GenBank/DDBJ databases">
        <title>Genomic Encyclopedia of Type Strains, Phase IV (KMG-IV): sequencing the most valuable type-strain genomes for metagenomic binning, comparative biology and taxonomic classification.</title>
        <authorList>
            <person name="Goeker M."/>
        </authorList>
    </citation>
    <scope>NUCLEOTIDE SEQUENCE [LARGE SCALE GENOMIC DNA]</scope>
    <source>
        <strain evidence="4 5">DSM 17974</strain>
    </source>
</reference>
<dbReference type="SUPFAM" id="SSF53335">
    <property type="entry name" value="S-adenosyl-L-methionine-dependent methyltransferases"/>
    <property type="match status" value="1"/>
</dbReference>
<dbReference type="EMBL" id="SORF01000013">
    <property type="protein sequence ID" value="TDY42792.1"/>
    <property type="molecule type" value="Genomic_DNA"/>
</dbReference>
<dbReference type="PANTHER" id="PTHR47816:SF4">
    <property type="entry name" value="RIBOSOMAL RNA SMALL SUBUNIT METHYLTRANSFERASE C"/>
    <property type="match status" value="1"/>
</dbReference>
<evidence type="ECO:0000256" key="1">
    <source>
        <dbReference type="ARBA" id="ARBA00022603"/>
    </source>
</evidence>
<proteinExistence type="predicted"/>